<keyword evidence="4" id="KW-0808">Transferase</keyword>
<keyword evidence="3" id="KW-0723">Serine/threonine-protein kinase</keyword>
<dbReference type="Proteomes" id="UP001648503">
    <property type="component" value="Unassembled WGS sequence"/>
</dbReference>
<evidence type="ECO:0000256" key="11">
    <source>
        <dbReference type="ARBA" id="ARBA00048679"/>
    </source>
</evidence>
<accession>A0ABQ8F8Y0</accession>
<feature type="region of interest" description="Disordered" evidence="12">
    <location>
        <begin position="663"/>
        <end position="753"/>
    </location>
</feature>
<evidence type="ECO:0000313" key="14">
    <source>
        <dbReference type="EMBL" id="KAH6594021.1"/>
    </source>
</evidence>
<comment type="catalytic activity">
    <reaction evidence="10">
        <text>L-threonyl-[protein] + ATP = O-phospho-L-threonyl-[protein] + ADP + H(+)</text>
        <dbReference type="Rhea" id="RHEA:46608"/>
        <dbReference type="Rhea" id="RHEA-COMP:11060"/>
        <dbReference type="Rhea" id="RHEA-COMP:11605"/>
        <dbReference type="ChEBI" id="CHEBI:15378"/>
        <dbReference type="ChEBI" id="CHEBI:30013"/>
        <dbReference type="ChEBI" id="CHEBI:30616"/>
        <dbReference type="ChEBI" id="CHEBI:61977"/>
        <dbReference type="ChEBI" id="CHEBI:456216"/>
        <dbReference type="EC" id="2.7.11.1"/>
    </reaction>
</comment>
<evidence type="ECO:0000313" key="15">
    <source>
        <dbReference type="Proteomes" id="UP001648503"/>
    </source>
</evidence>
<keyword evidence="9" id="KW-0460">Magnesium</keyword>
<dbReference type="PROSITE" id="PS01245">
    <property type="entry name" value="RIO1"/>
    <property type="match status" value="1"/>
</dbReference>
<organism evidence="14 15">
    <name type="scientific">Batrachochytrium salamandrivorans</name>
    <dbReference type="NCBI Taxonomy" id="1357716"/>
    <lineage>
        <taxon>Eukaryota</taxon>
        <taxon>Fungi</taxon>
        <taxon>Fungi incertae sedis</taxon>
        <taxon>Chytridiomycota</taxon>
        <taxon>Chytridiomycota incertae sedis</taxon>
        <taxon>Chytridiomycetes</taxon>
        <taxon>Rhizophydiales</taxon>
        <taxon>Rhizophydiales incertae sedis</taxon>
        <taxon>Batrachochytrium</taxon>
    </lineage>
</organism>
<dbReference type="EC" id="2.7.11.1" evidence="2"/>
<evidence type="ECO:0000256" key="6">
    <source>
        <dbReference type="ARBA" id="ARBA00022741"/>
    </source>
</evidence>
<gene>
    <name evidence="14" type="ORF">BASA50_006927</name>
</gene>
<evidence type="ECO:0000256" key="7">
    <source>
        <dbReference type="ARBA" id="ARBA00022777"/>
    </source>
</evidence>
<dbReference type="Gene3D" id="1.10.510.10">
    <property type="entry name" value="Transferase(Phosphotransferase) domain 1"/>
    <property type="match status" value="1"/>
</dbReference>
<keyword evidence="6" id="KW-0547">Nucleotide-binding</keyword>
<dbReference type="SMART" id="SM00090">
    <property type="entry name" value="RIO"/>
    <property type="match status" value="1"/>
</dbReference>
<name>A0ABQ8F8Y0_9FUNG</name>
<dbReference type="CDD" id="cd05147">
    <property type="entry name" value="RIO1_euk"/>
    <property type="match status" value="1"/>
</dbReference>
<comment type="catalytic activity">
    <reaction evidence="11">
        <text>L-seryl-[protein] + ATP = O-phospho-L-seryl-[protein] + ADP + H(+)</text>
        <dbReference type="Rhea" id="RHEA:17989"/>
        <dbReference type="Rhea" id="RHEA-COMP:9863"/>
        <dbReference type="Rhea" id="RHEA-COMP:11604"/>
        <dbReference type="ChEBI" id="CHEBI:15378"/>
        <dbReference type="ChEBI" id="CHEBI:29999"/>
        <dbReference type="ChEBI" id="CHEBI:30616"/>
        <dbReference type="ChEBI" id="CHEBI:83421"/>
        <dbReference type="ChEBI" id="CHEBI:456216"/>
        <dbReference type="EC" id="2.7.11.1"/>
    </reaction>
</comment>
<feature type="compositionally biased region" description="Low complexity" evidence="12">
    <location>
        <begin position="667"/>
        <end position="682"/>
    </location>
</feature>
<evidence type="ECO:0000256" key="8">
    <source>
        <dbReference type="ARBA" id="ARBA00022840"/>
    </source>
</evidence>
<comment type="caution">
    <text evidence="14">The sequence shown here is derived from an EMBL/GenBank/DDBJ whole genome shotgun (WGS) entry which is preliminary data.</text>
</comment>
<evidence type="ECO:0000256" key="5">
    <source>
        <dbReference type="ARBA" id="ARBA00022723"/>
    </source>
</evidence>
<protein>
    <recommendedName>
        <fullName evidence="2">non-specific serine/threonine protein kinase</fullName>
        <ecNumber evidence="2">2.7.11.1</ecNumber>
    </recommendedName>
</protein>
<dbReference type="SUPFAM" id="SSF56112">
    <property type="entry name" value="Protein kinase-like (PK-like)"/>
    <property type="match status" value="1"/>
</dbReference>
<dbReference type="PANTHER" id="PTHR45723">
    <property type="entry name" value="SERINE/THREONINE-PROTEIN KINASE RIO1"/>
    <property type="match status" value="1"/>
</dbReference>
<keyword evidence="8" id="KW-0067">ATP-binding</keyword>
<feature type="compositionally biased region" description="Acidic residues" evidence="12">
    <location>
        <begin position="683"/>
        <end position="694"/>
    </location>
</feature>
<keyword evidence="7" id="KW-0418">Kinase</keyword>
<sequence length="753" mass="85313">MTGVPGQFDDADDDYTPSTACNKVLGPNETASHQSAKAHSMVELVDSGLYRQNVEAQAGSPSNDLNSVDDIMNTSDELYEEYDHLSEDEEDLDAMAEITIDDQWFDSSKDFTKQFNRMRAHMAGFAPTTSSFRAPLPTSHDSQPHCIPGSGGIQSVMKNNQADLENDVNAKSTSFNTGATHATNSRASELHKTAIKGQILNRIESRLHHSDIDKGSTELIKKFSSRINLHNNLDLLRNDIRATNKKGDDSKYLNKDKSDRATVEQVLDPRTRMILFKMLNKNVIYEVNGCISTGKEANVYHALTQNQDHMAIKIYKTSILTFKDRDRYVSGEFRFRHGYSKSNPRKMVQTWAEKEMRNLKRLHVAGIPCPEPILLRLHVLLMTFIGDKKGWAAPRLKDAVITDEATYRDLYRQLLKILWTMFHKCKLVHADFSEYNLLYQKKKIYVIDVSQSVEHDHPHALEFLRKDCANVVDYFRKRLTEQIMTLREIFDFVVSDLGVFVAYINEHSDDSVVVDNSPTSTNNETTILDRYLDMTHIEISKRPSTYLDDNTVQSNEQVFKNVFIPRTLDEIQTAETDIQKIRDGDDGDILYKMVTGLKVETPGAKKAVKVAANGVIRTYDSDGDYESSNCKIADLSESNSKDSNNANVTPQPDITECVRLPEENCSKSESVSGSNSSDSDSSMGDESENPDDSSSELPPKRKGTAATKQKKFEDKDVKRERHRLVKEAKREKRKSKMPKSVKKRKEKLSSSRK</sequence>
<evidence type="ECO:0000256" key="1">
    <source>
        <dbReference type="ARBA" id="ARBA00009196"/>
    </source>
</evidence>
<dbReference type="InterPro" id="IPR000687">
    <property type="entry name" value="RIO_kinase"/>
</dbReference>
<evidence type="ECO:0000256" key="9">
    <source>
        <dbReference type="ARBA" id="ARBA00022842"/>
    </source>
</evidence>
<keyword evidence="15" id="KW-1185">Reference proteome</keyword>
<feature type="region of interest" description="Disordered" evidence="12">
    <location>
        <begin position="635"/>
        <end position="654"/>
    </location>
</feature>
<evidence type="ECO:0000256" key="3">
    <source>
        <dbReference type="ARBA" id="ARBA00022527"/>
    </source>
</evidence>
<evidence type="ECO:0000256" key="2">
    <source>
        <dbReference type="ARBA" id="ARBA00012513"/>
    </source>
</evidence>
<dbReference type="InterPro" id="IPR018935">
    <property type="entry name" value="RIO_kinase_CS"/>
</dbReference>
<dbReference type="InterPro" id="IPR051272">
    <property type="entry name" value="RIO-type_Ser/Thr_kinase"/>
</dbReference>
<feature type="compositionally biased region" description="Polar residues" evidence="12">
    <location>
        <begin position="635"/>
        <end position="652"/>
    </location>
</feature>
<dbReference type="InterPro" id="IPR018934">
    <property type="entry name" value="RIO_dom"/>
</dbReference>
<dbReference type="EMBL" id="JAFCIX010000340">
    <property type="protein sequence ID" value="KAH6594021.1"/>
    <property type="molecule type" value="Genomic_DNA"/>
</dbReference>
<feature type="region of interest" description="Disordered" evidence="12">
    <location>
        <begin position="1"/>
        <end position="38"/>
    </location>
</feature>
<evidence type="ECO:0000259" key="13">
    <source>
        <dbReference type="SMART" id="SM00090"/>
    </source>
</evidence>
<dbReference type="InterPro" id="IPR011009">
    <property type="entry name" value="Kinase-like_dom_sf"/>
</dbReference>
<feature type="compositionally biased region" description="Basic and acidic residues" evidence="12">
    <location>
        <begin position="710"/>
        <end position="730"/>
    </location>
</feature>
<dbReference type="Pfam" id="PF01163">
    <property type="entry name" value="RIO1"/>
    <property type="match status" value="1"/>
</dbReference>
<evidence type="ECO:0000256" key="12">
    <source>
        <dbReference type="SAM" id="MobiDB-lite"/>
    </source>
</evidence>
<feature type="compositionally biased region" description="Basic residues" evidence="12">
    <location>
        <begin position="731"/>
        <end position="753"/>
    </location>
</feature>
<evidence type="ECO:0000256" key="10">
    <source>
        <dbReference type="ARBA" id="ARBA00047899"/>
    </source>
</evidence>
<keyword evidence="5" id="KW-0479">Metal-binding</keyword>
<comment type="similarity">
    <text evidence="1">Belongs to the protein kinase superfamily. RIO-type Ser/Thr kinase family.</text>
</comment>
<evidence type="ECO:0000256" key="4">
    <source>
        <dbReference type="ARBA" id="ARBA00022679"/>
    </source>
</evidence>
<proteinExistence type="inferred from homology"/>
<reference evidence="14 15" key="1">
    <citation type="submission" date="2021-02" db="EMBL/GenBank/DDBJ databases">
        <title>Variation within the Batrachochytrium salamandrivorans European outbreak.</title>
        <authorList>
            <person name="Kelly M."/>
            <person name="Pasmans F."/>
            <person name="Shea T.P."/>
            <person name="Munoz J.F."/>
            <person name="Carranza S."/>
            <person name="Cuomo C.A."/>
            <person name="Martel A."/>
        </authorList>
    </citation>
    <scope>NUCLEOTIDE SEQUENCE [LARGE SCALE GENOMIC DNA]</scope>
    <source>
        <strain evidence="14 15">AMFP18/2</strain>
    </source>
</reference>
<feature type="domain" description="RIO kinase" evidence="13">
    <location>
        <begin position="256"/>
        <end position="495"/>
    </location>
</feature>
<dbReference type="Gene3D" id="3.30.200.20">
    <property type="entry name" value="Phosphorylase Kinase, domain 1"/>
    <property type="match status" value="1"/>
</dbReference>